<name>A0A1N6M2E6_9VIBR</name>
<evidence type="ECO:0000256" key="3">
    <source>
        <dbReference type="ARBA" id="ARBA00022840"/>
    </source>
</evidence>
<dbReference type="GO" id="GO:0043190">
    <property type="term" value="C:ATP-binding cassette (ABC) transporter complex"/>
    <property type="evidence" value="ECO:0007669"/>
    <property type="project" value="TreeGrafter"/>
</dbReference>
<evidence type="ECO:0000313" key="6">
    <source>
        <dbReference type="Proteomes" id="UP000184774"/>
    </source>
</evidence>
<evidence type="ECO:0000313" key="5">
    <source>
        <dbReference type="EMBL" id="SIO93623.1"/>
    </source>
</evidence>
<sequence>MLIQGLSYTYAAEQLNISHWELQPSQHWGVFIAHAQSSELLVRLFSGTLAENEQAIVGKPASVGLVSLSEQQRLLDDEIAKDETDFQDHIDYGSTVETLLRDTGCTEDEFAYLLDLTDLNHLRTRGFRQLSTGETRRLMLARALAGKPELLILHEPYSGLDVAHRRQLTDCLNQLAGEMQLVVITSREDELPECLTHIALFDDEQLTQTMTIEQWRQHPILEQLAALTENKQEAWLALSQQYAPDTTMVNPRVVMNQVKVEYTDGLIFQDLSWQIQANQHWQIRGPNGCGKSTLLGLILGDHPQCYCNDITVLGMRRGSGESIWDIKRHIGVVSSALHLQYRVNCPVLDVLLSGFFDSIGLYEKPSAKQVQIARHWLDVLEMSHYEKHTFKQLDYGQQRLLLIVRALIKQPVLLILDEPYQGLDYLNRRLVMTVLNRLAELKMTQLLYVSHYEEDRLSAIRNYVDFVAAPEGGYRVCISEDASHPPDDIFLQ</sequence>
<dbReference type="AlphaFoldDB" id="A0A1N6M2E6"/>
<dbReference type="InterPro" id="IPR003439">
    <property type="entry name" value="ABC_transporter-like_ATP-bd"/>
</dbReference>
<gene>
    <name evidence="5" type="primary">ylmA</name>
    <name evidence="5" type="ORF">VSP9026_01293</name>
</gene>
<dbReference type="SUPFAM" id="SSF52540">
    <property type="entry name" value="P-loop containing nucleoside triphosphate hydrolases"/>
    <property type="match status" value="2"/>
</dbReference>
<dbReference type="RefSeq" id="WP_074372197.1">
    <property type="nucleotide sequence ID" value="NZ_AP024907.1"/>
</dbReference>
<dbReference type="GO" id="GO:0005524">
    <property type="term" value="F:ATP binding"/>
    <property type="evidence" value="ECO:0007669"/>
    <property type="project" value="UniProtKB-KW"/>
</dbReference>
<dbReference type="EMBL" id="FSSB01000009">
    <property type="protein sequence ID" value="SIO93623.1"/>
    <property type="molecule type" value="Genomic_DNA"/>
</dbReference>
<keyword evidence="2" id="KW-0547">Nucleotide-binding</keyword>
<dbReference type="FunFam" id="3.40.50.300:FF:000866">
    <property type="entry name" value="Molybdate ABC transporter ATP-binding protein ModF"/>
    <property type="match status" value="1"/>
</dbReference>
<dbReference type="Gene3D" id="3.40.50.300">
    <property type="entry name" value="P-loop containing nucleotide triphosphate hydrolases"/>
    <property type="match status" value="2"/>
</dbReference>
<dbReference type="GO" id="GO:0016887">
    <property type="term" value="F:ATP hydrolysis activity"/>
    <property type="evidence" value="ECO:0007669"/>
    <property type="project" value="InterPro"/>
</dbReference>
<dbReference type="Proteomes" id="UP000184774">
    <property type="component" value="Unassembled WGS sequence"/>
</dbReference>
<dbReference type="InterPro" id="IPR027417">
    <property type="entry name" value="P-loop_NTPase"/>
</dbReference>
<dbReference type="InterPro" id="IPR050095">
    <property type="entry name" value="ECF_ABC_transporter_ATP-bd"/>
</dbReference>
<accession>A0A1N6M2E6</accession>
<organism evidence="5 6">
    <name type="scientific">Vibrio spartinae</name>
    <dbReference type="NCBI Taxonomy" id="1918945"/>
    <lineage>
        <taxon>Bacteria</taxon>
        <taxon>Pseudomonadati</taxon>
        <taxon>Pseudomonadota</taxon>
        <taxon>Gammaproteobacteria</taxon>
        <taxon>Vibrionales</taxon>
        <taxon>Vibrionaceae</taxon>
        <taxon>Vibrio</taxon>
    </lineage>
</organism>
<feature type="domain" description="ABC transporter" evidence="4">
    <location>
        <begin position="1"/>
        <end position="228"/>
    </location>
</feature>
<dbReference type="OrthoDB" id="9805029at2"/>
<dbReference type="Pfam" id="PF00005">
    <property type="entry name" value="ABC_tran"/>
    <property type="match status" value="2"/>
</dbReference>
<dbReference type="InterPro" id="IPR003593">
    <property type="entry name" value="AAA+_ATPase"/>
</dbReference>
<keyword evidence="5" id="KW-0378">Hydrolase</keyword>
<proteinExistence type="predicted"/>
<dbReference type="PANTHER" id="PTHR43553:SF3">
    <property type="entry name" value="ABC TRANSPORTER ATP-BINDING PROTEIN MODF"/>
    <property type="match status" value="1"/>
</dbReference>
<feature type="domain" description="ABC transporter" evidence="4">
    <location>
        <begin position="253"/>
        <end position="491"/>
    </location>
</feature>
<protein>
    <submittedName>
        <fullName evidence="5">Putative ABC transporter ATP-binding protein YlmA</fullName>
        <ecNumber evidence="5">3.6.3.-</ecNumber>
    </submittedName>
</protein>
<evidence type="ECO:0000259" key="4">
    <source>
        <dbReference type="PROSITE" id="PS50893"/>
    </source>
</evidence>
<dbReference type="PANTHER" id="PTHR43553">
    <property type="entry name" value="HEAVY METAL TRANSPORTER"/>
    <property type="match status" value="1"/>
</dbReference>
<dbReference type="GO" id="GO:0042626">
    <property type="term" value="F:ATPase-coupled transmembrane transporter activity"/>
    <property type="evidence" value="ECO:0007669"/>
    <property type="project" value="TreeGrafter"/>
</dbReference>
<dbReference type="PROSITE" id="PS50893">
    <property type="entry name" value="ABC_TRANSPORTER_2"/>
    <property type="match status" value="2"/>
</dbReference>
<evidence type="ECO:0000256" key="1">
    <source>
        <dbReference type="ARBA" id="ARBA00022448"/>
    </source>
</evidence>
<keyword evidence="1" id="KW-0813">Transport</keyword>
<evidence type="ECO:0000256" key="2">
    <source>
        <dbReference type="ARBA" id="ARBA00022741"/>
    </source>
</evidence>
<reference evidence="5 6" key="1">
    <citation type="submission" date="2016-12" db="EMBL/GenBank/DDBJ databases">
        <authorList>
            <person name="Song W.-J."/>
            <person name="Kurnit D.M."/>
        </authorList>
    </citation>
    <scope>NUCLEOTIDE SEQUENCE [LARGE SCALE GENOMIC DNA]</scope>
    <source>
        <strain evidence="5 6">CECT 9026</strain>
    </source>
</reference>
<keyword evidence="3 5" id="KW-0067">ATP-binding</keyword>
<dbReference type="EC" id="3.6.3.-" evidence="5"/>
<dbReference type="SMART" id="SM00382">
    <property type="entry name" value="AAA"/>
    <property type="match status" value="1"/>
</dbReference>